<reference evidence="1" key="1">
    <citation type="submission" date="2020-08" db="EMBL/GenBank/DDBJ databases">
        <title>Multicomponent nature underlies the extraordinary mechanical properties of spider dragline silk.</title>
        <authorList>
            <person name="Kono N."/>
            <person name="Nakamura H."/>
            <person name="Mori M."/>
            <person name="Yoshida Y."/>
            <person name="Ohtoshi R."/>
            <person name="Malay A.D."/>
            <person name="Moran D.A.P."/>
            <person name="Tomita M."/>
            <person name="Numata K."/>
            <person name="Arakawa K."/>
        </authorList>
    </citation>
    <scope>NUCLEOTIDE SEQUENCE</scope>
</reference>
<organism evidence="1 2">
    <name type="scientific">Nephila pilipes</name>
    <name type="common">Giant wood spider</name>
    <name type="synonym">Nephila maculata</name>
    <dbReference type="NCBI Taxonomy" id="299642"/>
    <lineage>
        <taxon>Eukaryota</taxon>
        <taxon>Metazoa</taxon>
        <taxon>Ecdysozoa</taxon>
        <taxon>Arthropoda</taxon>
        <taxon>Chelicerata</taxon>
        <taxon>Arachnida</taxon>
        <taxon>Araneae</taxon>
        <taxon>Araneomorphae</taxon>
        <taxon>Entelegynae</taxon>
        <taxon>Araneoidea</taxon>
        <taxon>Nephilidae</taxon>
        <taxon>Nephila</taxon>
    </lineage>
</organism>
<protein>
    <submittedName>
        <fullName evidence="1">Uncharacterized protein</fullName>
    </submittedName>
</protein>
<sequence>MFGSEYACELFEPSPRFPPPTFGPCRRTVPSQQRNYMPSPSITLTNSYSSRFHSVSASKKGKNGEWFSDIPDIQNYEKRFLIRHRKRT</sequence>
<dbReference type="EMBL" id="BMAW01064601">
    <property type="protein sequence ID" value="GFT46002.1"/>
    <property type="molecule type" value="Genomic_DNA"/>
</dbReference>
<evidence type="ECO:0000313" key="1">
    <source>
        <dbReference type="EMBL" id="GFT46002.1"/>
    </source>
</evidence>
<name>A0A8X6P4C9_NEPPI</name>
<dbReference type="AlphaFoldDB" id="A0A8X6P4C9"/>
<evidence type="ECO:0000313" key="2">
    <source>
        <dbReference type="Proteomes" id="UP000887013"/>
    </source>
</evidence>
<comment type="caution">
    <text evidence="1">The sequence shown here is derived from an EMBL/GenBank/DDBJ whole genome shotgun (WGS) entry which is preliminary data.</text>
</comment>
<accession>A0A8X6P4C9</accession>
<proteinExistence type="predicted"/>
<gene>
    <name evidence="1" type="ORF">NPIL_228851</name>
</gene>
<dbReference type="Proteomes" id="UP000887013">
    <property type="component" value="Unassembled WGS sequence"/>
</dbReference>
<keyword evidence="2" id="KW-1185">Reference proteome</keyword>